<evidence type="ECO:0000256" key="1">
    <source>
        <dbReference type="SAM" id="Phobius"/>
    </source>
</evidence>
<organism evidence="5 6">
    <name type="scientific">Porphyromonas cangingivalis</name>
    <dbReference type="NCBI Taxonomy" id="36874"/>
    <lineage>
        <taxon>Bacteria</taxon>
        <taxon>Pseudomonadati</taxon>
        <taxon>Bacteroidota</taxon>
        <taxon>Bacteroidia</taxon>
        <taxon>Bacteroidales</taxon>
        <taxon>Porphyromonadaceae</taxon>
        <taxon>Porphyromonas</taxon>
    </lineage>
</organism>
<feature type="signal peptide" evidence="2">
    <location>
        <begin position="1"/>
        <end position="22"/>
    </location>
</feature>
<dbReference type="InterPro" id="IPR025178">
    <property type="entry name" value="Lnb_N"/>
</dbReference>
<gene>
    <name evidence="5" type="ORF">SAMN02745205_00796</name>
</gene>
<sequence>MKHLRTLLILLSLSLSSYSPWATKVWAQESIDIPEYKAALLTCGPSDLETFMLYGHTAIRIWDTNGEEDYVFNYGLFSFDQPNFLMNFALGKPLYALGISPMSDFIDAYRYEGRSVSQQVLNLSQSEIKEMYDFLRWNALPENRDYIYNFYFDNCSTKPRDLIEQFSKGMKIVGMEEMPTFRSILRHYTRTDRWYTFLCELPLGAQTDKVMSLSEAAFLPLMLEKELDHAVRSDNNEPLVRAKTVLVQETRPVGTKKDSPITPTTMIIGILLVYALLVMLKPRIPHALSVYRSLLFITISVCGIILWFLGLISHHPHTFPNLNMLLFTPLYLPLAITIWFSQCKRINNWLYFINFVGVFLCAVGVIFGYQTLPEGMTILFGLICVDHALYSGVLNYIKSKRQ</sequence>
<dbReference type="AlphaFoldDB" id="A0A1T4KMU2"/>
<keyword evidence="2" id="KW-0732">Signal</keyword>
<feature type="transmembrane region" description="Helical" evidence="1">
    <location>
        <begin position="261"/>
        <end position="280"/>
    </location>
</feature>
<dbReference type="Pfam" id="PF13387">
    <property type="entry name" value="Lnb_N"/>
    <property type="match status" value="1"/>
</dbReference>
<feature type="transmembrane region" description="Helical" evidence="1">
    <location>
        <begin position="349"/>
        <end position="369"/>
    </location>
</feature>
<reference evidence="5 6" key="1">
    <citation type="submission" date="2017-02" db="EMBL/GenBank/DDBJ databases">
        <authorList>
            <person name="Peterson S.W."/>
        </authorList>
    </citation>
    <scope>NUCLEOTIDE SEQUENCE [LARGE SCALE GENOMIC DNA]</scope>
    <source>
        <strain evidence="5 6">ATCC 700135</strain>
    </source>
</reference>
<dbReference type="RefSeq" id="WP_025837999.1">
    <property type="nucleotide sequence ID" value="NZ_FUWL01000005.1"/>
</dbReference>
<keyword evidence="1" id="KW-1133">Transmembrane helix</keyword>
<feature type="transmembrane region" description="Helical" evidence="1">
    <location>
        <begin position="292"/>
        <end position="312"/>
    </location>
</feature>
<evidence type="ECO:0000259" key="3">
    <source>
        <dbReference type="Pfam" id="PF13387"/>
    </source>
</evidence>
<dbReference type="InterPro" id="IPR057436">
    <property type="entry name" value="5TMH_Lnb"/>
</dbReference>
<feature type="chain" id="PRO_5010529083" evidence="2">
    <location>
        <begin position="23"/>
        <end position="402"/>
    </location>
</feature>
<name>A0A1T4KMU2_PORCN</name>
<feature type="transmembrane region" description="Helical" evidence="1">
    <location>
        <begin position="324"/>
        <end position="342"/>
    </location>
</feature>
<evidence type="ECO:0000313" key="5">
    <source>
        <dbReference type="EMBL" id="SJZ43721.1"/>
    </source>
</evidence>
<keyword evidence="1" id="KW-0812">Transmembrane</keyword>
<dbReference type="Pfam" id="PF25221">
    <property type="entry name" value="5TMH_Lnb"/>
    <property type="match status" value="1"/>
</dbReference>
<evidence type="ECO:0000259" key="4">
    <source>
        <dbReference type="Pfam" id="PF25221"/>
    </source>
</evidence>
<keyword evidence="1" id="KW-0472">Membrane</keyword>
<dbReference type="Proteomes" id="UP000189956">
    <property type="component" value="Unassembled WGS sequence"/>
</dbReference>
<protein>
    <submittedName>
        <fullName evidence="5">Uncharacterized protein</fullName>
    </submittedName>
</protein>
<evidence type="ECO:0000256" key="2">
    <source>
        <dbReference type="SAM" id="SignalP"/>
    </source>
</evidence>
<feature type="domain" description="Lnb N-terminal periplasmic" evidence="3">
    <location>
        <begin position="23"/>
        <end position="185"/>
    </location>
</feature>
<proteinExistence type="predicted"/>
<evidence type="ECO:0000313" key="6">
    <source>
        <dbReference type="Proteomes" id="UP000189956"/>
    </source>
</evidence>
<dbReference type="EMBL" id="FUWL01000005">
    <property type="protein sequence ID" value="SJZ43721.1"/>
    <property type="molecule type" value="Genomic_DNA"/>
</dbReference>
<accession>A0A1T4KMU2</accession>
<feature type="transmembrane region" description="Helical" evidence="1">
    <location>
        <begin position="375"/>
        <end position="397"/>
    </location>
</feature>
<feature type="domain" description="Lnb-like transmembrane" evidence="4">
    <location>
        <begin position="257"/>
        <end position="388"/>
    </location>
</feature>